<dbReference type="InterPro" id="IPR001173">
    <property type="entry name" value="Glyco_trans_2-like"/>
</dbReference>
<proteinExistence type="predicted"/>
<dbReference type="PANTHER" id="PTHR22916:SF67">
    <property type="entry name" value="COLANIC ACID BIOSYNTHESIS GLYCOSYL TRANSFERASE WCAE-RELATED"/>
    <property type="match status" value="1"/>
</dbReference>
<reference evidence="2" key="1">
    <citation type="submission" date="2021-10" db="EMBL/GenBank/DDBJ databases">
        <title>Tamlana sargassums sp. nov., and Tamlana laminarinivorans sp. nov., two new bacteria isolated from the brown alga.</title>
        <authorList>
            <person name="Li J."/>
        </authorList>
    </citation>
    <scope>NUCLEOTIDE SEQUENCE</scope>
    <source>
        <strain evidence="2">PT2-4</strain>
    </source>
</reference>
<keyword evidence="3" id="KW-1185">Reference proteome</keyword>
<dbReference type="Pfam" id="PF00535">
    <property type="entry name" value="Glycos_transf_2"/>
    <property type="match status" value="1"/>
</dbReference>
<dbReference type="SUPFAM" id="SSF53448">
    <property type="entry name" value="Nucleotide-diphospho-sugar transferases"/>
    <property type="match status" value="1"/>
</dbReference>
<evidence type="ECO:0000313" key="2">
    <source>
        <dbReference type="EMBL" id="MCB4799527.1"/>
    </source>
</evidence>
<dbReference type="GO" id="GO:0016758">
    <property type="term" value="F:hexosyltransferase activity"/>
    <property type="evidence" value="ECO:0007669"/>
    <property type="project" value="UniProtKB-ARBA"/>
</dbReference>
<dbReference type="Gene3D" id="3.90.550.10">
    <property type="entry name" value="Spore Coat Polysaccharide Biosynthesis Protein SpsA, Chain A"/>
    <property type="match status" value="1"/>
</dbReference>
<comment type="caution">
    <text evidence="2">The sequence shown here is derived from an EMBL/GenBank/DDBJ whole genome shotgun (WGS) entry which is preliminary data.</text>
</comment>
<protein>
    <submittedName>
        <fullName evidence="2">Glycosyltransferase</fullName>
        <ecNumber evidence="2">2.4.-.-</ecNumber>
    </submittedName>
</protein>
<accession>A0A9X1L4N7</accession>
<keyword evidence="2" id="KW-0328">Glycosyltransferase</keyword>
<dbReference type="RefSeq" id="WP_226544005.1">
    <property type="nucleotide sequence ID" value="NZ_JAJAPW010000004.1"/>
</dbReference>
<evidence type="ECO:0000259" key="1">
    <source>
        <dbReference type="Pfam" id="PF00535"/>
    </source>
</evidence>
<gene>
    <name evidence="2" type="ORF">LG649_11755</name>
</gene>
<dbReference type="Proteomes" id="UP001139199">
    <property type="component" value="Unassembled WGS sequence"/>
</dbReference>
<dbReference type="EC" id="2.4.-.-" evidence="2"/>
<evidence type="ECO:0000313" key="3">
    <source>
        <dbReference type="Proteomes" id="UP001139199"/>
    </source>
</evidence>
<dbReference type="AlphaFoldDB" id="A0A9X1L4N7"/>
<sequence length="244" mass="28089">MKLSIIIPAKNEASKIQKCILEVYKQTSSFFEVIVINGGGAKLDTTALQKKFKNLTIITEPDLGVYDAMNKGILLAKGKWLYFMGVDDGFYNINVLKILRSYFNNENVKLLLGNIVYSFNEKDSVFVKKNNGLVKSTWQNKIWIKNCLPHQGMFYHHSIFNQNLYDISYKVLADYAFNLSLWKKKVPVVIIDEIVANCGTEGLSKQYNYSIYEEEIKLKTKASSRLFMPLFFILAMSKFILKKI</sequence>
<keyword evidence="2" id="KW-0808">Transferase</keyword>
<name>A0A9X1L4N7_9FLAO</name>
<dbReference type="PANTHER" id="PTHR22916">
    <property type="entry name" value="GLYCOSYLTRANSFERASE"/>
    <property type="match status" value="1"/>
</dbReference>
<dbReference type="InterPro" id="IPR029044">
    <property type="entry name" value="Nucleotide-diphossugar_trans"/>
</dbReference>
<feature type="domain" description="Glycosyltransferase 2-like" evidence="1">
    <location>
        <begin position="4"/>
        <end position="158"/>
    </location>
</feature>
<dbReference type="EMBL" id="JAJAPW010000004">
    <property type="protein sequence ID" value="MCB4799527.1"/>
    <property type="molecule type" value="Genomic_DNA"/>
</dbReference>
<organism evidence="2 3">
    <name type="scientific">Neotamlana laminarinivorans</name>
    <dbReference type="NCBI Taxonomy" id="2883124"/>
    <lineage>
        <taxon>Bacteria</taxon>
        <taxon>Pseudomonadati</taxon>
        <taxon>Bacteroidota</taxon>
        <taxon>Flavobacteriia</taxon>
        <taxon>Flavobacteriales</taxon>
        <taxon>Flavobacteriaceae</taxon>
        <taxon>Neotamlana</taxon>
    </lineage>
</organism>